<proteinExistence type="predicted"/>
<name>A0A699J8Q3_TANCI</name>
<dbReference type="GO" id="GO:0003964">
    <property type="term" value="F:RNA-directed DNA polymerase activity"/>
    <property type="evidence" value="ECO:0007669"/>
    <property type="project" value="UniProtKB-KW"/>
</dbReference>
<reference evidence="1" key="1">
    <citation type="journal article" date="2019" name="Sci. Rep.">
        <title>Draft genome of Tanacetum cinerariifolium, the natural source of mosquito coil.</title>
        <authorList>
            <person name="Yamashiro T."/>
            <person name="Shiraishi A."/>
            <person name="Satake H."/>
            <person name="Nakayama K."/>
        </authorList>
    </citation>
    <scope>NUCLEOTIDE SEQUENCE</scope>
</reference>
<organism evidence="1">
    <name type="scientific">Tanacetum cinerariifolium</name>
    <name type="common">Dalmatian daisy</name>
    <name type="synonym">Chrysanthemum cinerariifolium</name>
    <dbReference type="NCBI Taxonomy" id="118510"/>
    <lineage>
        <taxon>Eukaryota</taxon>
        <taxon>Viridiplantae</taxon>
        <taxon>Streptophyta</taxon>
        <taxon>Embryophyta</taxon>
        <taxon>Tracheophyta</taxon>
        <taxon>Spermatophyta</taxon>
        <taxon>Magnoliopsida</taxon>
        <taxon>eudicotyledons</taxon>
        <taxon>Gunneridae</taxon>
        <taxon>Pentapetalae</taxon>
        <taxon>asterids</taxon>
        <taxon>campanulids</taxon>
        <taxon>Asterales</taxon>
        <taxon>Asteraceae</taxon>
        <taxon>Asteroideae</taxon>
        <taxon>Anthemideae</taxon>
        <taxon>Anthemidinae</taxon>
        <taxon>Tanacetum</taxon>
    </lineage>
</organism>
<gene>
    <name evidence="1" type="ORF">Tci_590126</name>
</gene>
<evidence type="ECO:0000313" key="1">
    <source>
        <dbReference type="EMBL" id="GFA18154.1"/>
    </source>
</evidence>
<dbReference type="EMBL" id="BKCJ010381636">
    <property type="protein sequence ID" value="GFA18154.1"/>
    <property type="molecule type" value="Genomic_DNA"/>
</dbReference>
<keyword evidence="1" id="KW-0695">RNA-directed DNA polymerase</keyword>
<feature type="non-terminal residue" evidence="1">
    <location>
        <position position="1"/>
    </location>
</feature>
<keyword evidence="1" id="KW-0548">Nucleotidyltransferase</keyword>
<protein>
    <submittedName>
        <fullName evidence="1">Reverse transcriptase domain-containing protein</fullName>
    </submittedName>
</protein>
<accession>A0A699J8Q3</accession>
<keyword evidence="1" id="KW-0808">Transferase</keyword>
<dbReference type="AlphaFoldDB" id="A0A699J8Q3"/>
<comment type="caution">
    <text evidence="1">The sequence shown here is derived from an EMBL/GenBank/DDBJ whole genome shotgun (WGS) entry which is preliminary data.</text>
</comment>
<sequence length="382" mass="43378">IATMAMRVCEVRVDKLRVYAVYVSCSNRGWGLRRTHVDPNLLNDFEEIKMAANGNDDNQPPPEGGDLPVPDFQTMEVLCQPTSNGRGGPIAPVAIQATNFGLKNDMIQQVQNSCQFHGLSSDDANKHLDKFLHVTQSIKVNEVTDDALLLQINQQVKAATPSCETCGGPHPYNDCLATVGHTQNVYVAGAYNQGGNSYQPQGFKMEFFKGKTYDQILPIFQARFDANLKFLFKTREEMEKEDKEIIKSINETPSQKVAKRRKLNEEAQEADNLRRRLEIVPNKDDDVFIEAVPLAQKAPVVDYQVLVVDKRPKYKIIRADDTHQFYISFTTLLKNLDREDLEALWRIVKDRFSLKKPTNFSDEYLLLTLKTMFGELDEQDAI</sequence>